<gene>
    <name evidence="1" type="ORF">B7463_g12674</name>
</gene>
<evidence type="ECO:0000313" key="1">
    <source>
        <dbReference type="EMBL" id="RFU23664.1"/>
    </source>
</evidence>
<name>A0A3E2GRA3_SCYLI</name>
<dbReference type="InterPro" id="IPR027417">
    <property type="entry name" value="P-loop_NTPase"/>
</dbReference>
<dbReference type="EMBL" id="NCSJ02000665">
    <property type="protein sequence ID" value="RFU23664.1"/>
    <property type="molecule type" value="Genomic_DNA"/>
</dbReference>
<dbReference type="Proteomes" id="UP000258309">
    <property type="component" value="Unassembled WGS sequence"/>
</dbReference>
<dbReference type="OrthoDB" id="347435at2759"/>
<proteinExistence type="predicted"/>
<dbReference type="AlphaFoldDB" id="A0A3E2GRA3"/>
<feature type="non-terminal residue" evidence="1">
    <location>
        <position position="192"/>
    </location>
</feature>
<sequence>MRLAHDLFSALQQGHETKIPMYDKSAHLGQGDRIPIEQWETRNGTDQRKIKVVIFEGWCVGFRSLPPGEIKVKQAAPSLTLHKHRLEDLLFVNEKLRAYDAMTDTFDAFIHIDAEETGFVYEWRLEQETALWRDKGSGMTDEEVVKFVDGYYPAYELFTDGVRAGVLREKGDERQLRLVLGRDRRVKNVIST</sequence>
<feature type="non-terminal residue" evidence="1">
    <location>
        <position position="1"/>
    </location>
</feature>
<protein>
    <submittedName>
        <fullName evidence="1">Uncharacterized protein</fullName>
    </submittedName>
</protein>
<keyword evidence="2" id="KW-1185">Reference proteome</keyword>
<evidence type="ECO:0000313" key="2">
    <source>
        <dbReference type="Proteomes" id="UP000258309"/>
    </source>
</evidence>
<accession>A0A3E2GRA3</accession>
<reference evidence="1 2" key="1">
    <citation type="submission" date="2018-05" db="EMBL/GenBank/DDBJ databases">
        <title>Draft genome sequence of Scytalidium lignicola DSM 105466, a ubiquitous saprotrophic fungus.</title>
        <authorList>
            <person name="Buettner E."/>
            <person name="Gebauer A.M."/>
            <person name="Hofrichter M."/>
            <person name="Liers C."/>
            <person name="Kellner H."/>
        </authorList>
    </citation>
    <scope>NUCLEOTIDE SEQUENCE [LARGE SCALE GENOMIC DNA]</scope>
    <source>
        <strain evidence="1 2">DSM 105466</strain>
    </source>
</reference>
<organism evidence="1 2">
    <name type="scientific">Scytalidium lignicola</name>
    <name type="common">Hyphomycete</name>
    <dbReference type="NCBI Taxonomy" id="5539"/>
    <lineage>
        <taxon>Eukaryota</taxon>
        <taxon>Fungi</taxon>
        <taxon>Dikarya</taxon>
        <taxon>Ascomycota</taxon>
        <taxon>Pezizomycotina</taxon>
        <taxon>Leotiomycetes</taxon>
        <taxon>Leotiomycetes incertae sedis</taxon>
        <taxon>Scytalidium</taxon>
    </lineage>
</organism>
<dbReference type="STRING" id="5539.A0A3E2GRA3"/>
<dbReference type="Gene3D" id="3.40.50.300">
    <property type="entry name" value="P-loop containing nucleotide triphosphate hydrolases"/>
    <property type="match status" value="1"/>
</dbReference>
<comment type="caution">
    <text evidence="1">The sequence shown here is derived from an EMBL/GenBank/DDBJ whole genome shotgun (WGS) entry which is preliminary data.</text>
</comment>